<sequence>MMTPCSCHVQHMHSLSKMNEFELFGKGQNWGLTDLPVKIGPSDFQITFQVMDIHPAYKCLLGRPWIHETGAVTSTLHQKLKFVKNGKLVIIGGEKALLVSHLSSFSYVEAEDEVGTPFQALSIAEEKRVGTPMSSFKDTQKIVEDGISDQWGQMIEVTKHKSRVGLGFQRGSSEIRDEDVQPSFRSGGFIHGNEQHLASVIEGDEDEDCTNFMMHGKTCNNWTTVDVPVIMHRSK</sequence>
<dbReference type="PANTHER" id="PTHR33240">
    <property type="entry name" value="OS08G0508500 PROTEIN"/>
    <property type="match status" value="1"/>
</dbReference>
<dbReference type="PANTHER" id="PTHR33240:SF15">
    <property type="entry name" value="GAG-PRO-LIKE PROTEIN"/>
    <property type="match status" value="1"/>
</dbReference>
<gene>
    <name evidence="1" type="ORF">KIW84_062320</name>
</gene>
<protein>
    <submittedName>
        <fullName evidence="1">Uncharacterized protein</fullName>
    </submittedName>
</protein>
<dbReference type="Gene3D" id="2.40.70.10">
    <property type="entry name" value="Acid Proteases"/>
    <property type="match status" value="1"/>
</dbReference>
<dbReference type="AlphaFoldDB" id="A0A9D4W6Y6"/>
<proteinExistence type="predicted"/>
<comment type="caution">
    <text evidence="1">The sequence shown here is derived from an EMBL/GenBank/DDBJ whole genome shotgun (WGS) entry which is preliminary data.</text>
</comment>
<keyword evidence="2" id="KW-1185">Reference proteome</keyword>
<dbReference type="EMBL" id="JAMSHJ010000006">
    <property type="protein sequence ID" value="KAI5396078.1"/>
    <property type="molecule type" value="Genomic_DNA"/>
</dbReference>
<evidence type="ECO:0000313" key="2">
    <source>
        <dbReference type="Proteomes" id="UP001058974"/>
    </source>
</evidence>
<evidence type="ECO:0000313" key="1">
    <source>
        <dbReference type="EMBL" id="KAI5396078.1"/>
    </source>
</evidence>
<accession>A0A9D4W6Y6</accession>
<organism evidence="1 2">
    <name type="scientific">Pisum sativum</name>
    <name type="common">Garden pea</name>
    <name type="synonym">Lathyrus oleraceus</name>
    <dbReference type="NCBI Taxonomy" id="3888"/>
    <lineage>
        <taxon>Eukaryota</taxon>
        <taxon>Viridiplantae</taxon>
        <taxon>Streptophyta</taxon>
        <taxon>Embryophyta</taxon>
        <taxon>Tracheophyta</taxon>
        <taxon>Spermatophyta</taxon>
        <taxon>Magnoliopsida</taxon>
        <taxon>eudicotyledons</taxon>
        <taxon>Gunneridae</taxon>
        <taxon>Pentapetalae</taxon>
        <taxon>rosids</taxon>
        <taxon>fabids</taxon>
        <taxon>Fabales</taxon>
        <taxon>Fabaceae</taxon>
        <taxon>Papilionoideae</taxon>
        <taxon>50 kb inversion clade</taxon>
        <taxon>NPAAA clade</taxon>
        <taxon>Hologalegina</taxon>
        <taxon>IRL clade</taxon>
        <taxon>Fabeae</taxon>
        <taxon>Lathyrus</taxon>
    </lineage>
</organism>
<dbReference type="Gramene" id="Psat06G0232000-T1">
    <property type="protein sequence ID" value="KAI5396078.1"/>
    <property type="gene ID" value="KIW84_062320"/>
</dbReference>
<reference evidence="1 2" key="1">
    <citation type="journal article" date="2022" name="Nat. Genet.">
        <title>Improved pea reference genome and pan-genome highlight genomic features and evolutionary characteristics.</title>
        <authorList>
            <person name="Yang T."/>
            <person name="Liu R."/>
            <person name="Luo Y."/>
            <person name="Hu S."/>
            <person name="Wang D."/>
            <person name="Wang C."/>
            <person name="Pandey M.K."/>
            <person name="Ge S."/>
            <person name="Xu Q."/>
            <person name="Li N."/>
            <person name="Li G."/>
            <person name="Huang Y."/>
            <person name="Saxena R.K."/>
            <person name="Ji Y."/>
            <person name="Li M."/>
            <person name="Yan X."/>
            <person name="He Y."/>
            <person name="Liu Y."/>
            <person name="Wang X."/>
            <person name="Xiang C."/>
            <person name="Varshney R.K."/>
            <person name="Ding H."/>
            <person name="Gao S."/>
            <person name="Zong X."/>
        </authorList>
    </citation>
    <scope>NUCLEOTIDE SEQUENCE [LARGE SCALE GENOMIC DNA]</scope>
    <source>
        <strain evidence="1 2">cv. Zhongwan 6</strain>
    </source>
</reference>
<name>A0A9D4W6Y6_PEA</name>
<dbReference type="InterPro" id="IPR021109">
    <property type="entry name" value="Peptidase_aspartic_dom_sf"/>
</dbReference>
<dbReference type="Proteomes" id="UP001058974">
    <property type="component" value="Chromosome 6"/>
</dbReference>